<evidence type="ECO:0000256" key="3">
    <source>
        <dbReference type="ARBA" id="ARBA00022989"/>
    </source>
</evidence>
<sequence>MSAAATTALFAGLFVATHLLMSHPLRAPLVARLGPKGFLAAYSAVSFACFVPMVMARRAVGAEGLLWPVPGWAWGAALPIMWLASVLLAGSFVRNPAMETMQSHDAVIGRPAGVFRWTRHPMMWSFALWGLVHLLVNPEPSAVAIALAILVLALVGAKAQDAKKREQVGERWAEWERQTSFVPFARGLALPGWTAFVGGTLLFLLATWLHPLPVGVWALR</sequence>
<keyword evidence="8" id="KW-1185">Reference proteome</keyword>
<evidence type="ECO:0000313" key="8">
    <source>
        <dbReference type="Proteomes" id="UP001382935"/>
    </source>
</evidence>
<evidence type="ECO:0000313" key="7">
    <source>
        <dbReference type="EMBL" id="WWM71289.1"/>
    </source>
</evidence>
<keyword evidence="3 5" id="KW-1133">Transmembrane helix</keyword>
<dbReference type="InterPro" id="IPR009915">
    <property type="entry name" value="NnrU_dom"/>
</dbReference>
<evidence type="ECO:0000259" key="6">
    <source>
        <dbReference type="Pfam" id="PF07298"/>
    </source>
</evidence>
<comment type="subcellular location">
    <subcellularLocation>
        <location evidence="1">Membrane</location>
        <topology evidence="1">Multi-pass membrane protein</topology>
    </subcellularLocation>
</comment>
<feature type="transmembrane region" description="Helical" evidence="5">
    <location>
        <begin position="38"/>
        <end position="60"/>
    </location>
</feature>
<proteinExistence type="predicted"/>
<protein>
    <submittedName>
        <fullName evidence="7">NnrU family protein</fullName>
    </submittedName>
</protein>
<evidence type="ECO:0000256" key="4">
    <source>
        <dbReference type="ARBA" id="ARBA00023136"/>
    </source>
</evidence>
<feature type="transmembrane region" description="Helical" evidence="5">
    <location>
        <begin position="187"/>
        <end position="209"/>
    </location>
</feature>
<feature type="domain" description="NnrU" evidence="6">
    <location>
        <begin position="12"/>
        <end position="217"/>
    </location>
</feature>
<dbReference type="EMBL" id="CP145607">
    <property type="protein sequence ID" value="WWM71289.1"/>
    <property type="molecule type" value="Genomic_DNA"/>
</dbReference>
<dbReference type="Pfam" id="PF07298">
    <property type="entry name" value="NnrU"/>
    <property type="match status" value="1"/>
</dbReference>
<feature type="transmembrane region" description="Helical" evidence="5">
    <location>
        <begin position="126"/>
        <end position="155"/>
    </location>
</feature>
<evidence type="ECO:0000256" key="1">
    <source>
        <dbReference type="ARBA" id="ARBA00004141"/>
    </source>
</evidence>
<accession>A0ABZ2G5A8</accession>
<name>A0ABZ2G5A8_9SPHN</name>
<gene>
    <name evidence="7" type="ORF">V6R86_11570</name>
</gene>
<dbReference type="RefSeq" id="WP_338504683.1">
    <property type="nucleotide sequence ID" value="NZ_CP145607.1"/>
</dbReference>
<feature type="transmembrane region" description="Helical" evidence="5">
    <location>
        <begin position="72"/>
        <end position="93"/>
    </location>
</feature>
<evidence type="ECO:0000256" key="5">
    <source>
        <dbReference type="SAM" id="Phobius"/>
    </source>
</evidence>
<reference evidence="7 8" key="1">
    <citation type="submission" date="2024-02" db="EMBL/GenBank/DDBJ databases">
        <title>Full genome sequence of Sphingomonas kaistensis.</title>
        <authorList>
            <person name="Poletto B.L."/>
            <person name="Silva G."/>
            <person name="Galante D."/>
            <person name="Campos K.R."/>
            <person name="Santos M.B.N."/>
            <person name="Sacchi C.T."/>
        </authorList>
    </citation>
    <scope>NUCLEOTIDE SEQUENCE [LARGE SCALE GENOMIC DNA]</scope>
    <source>
        <strain evidence="7 8">MA4R</strain>
    </source>
</reference>
<keyword evidence="4 5" id="KW-0472">Membrane</keyword>
<dbReference type="Proteomes" id="UP001382935">
    <property type="component" value="Chromosome"/>
</dbReference>
<evidence type="ECO:0000256" key="2">
    <source>
        <dbReference type="ARBA" id="ARBA00022692"/>
    </source>
</evidence>
<dbReference type="Gene3D" id="1.20.120.1630">
    <property type="match status" value="1"/>
</dbReference>
<organism evidence="7 8">
    <name type="scientific">Sphingomonas kaistensis</name>
    <dbReference type="NCBI Taxonomy" id="298708"/>
    <lineage>
        <taxon>Bacteria</taxon>
        <taxon>Pseudomonadati</taxon>
        <taxon>Pseudomonadota</taxon>
        <taxon>Alphaproteobacteria</taxon>
        <taxon>Sphingomonadales</taxon>
        <taxon>Sphingomonadaceae</taxon>
        <taxon>Sphingomonas</taxon>
    </lineage>
</organism>
<keyword evidence="2 5" id="KW-0812">Transmembrane</keyword>